<keyword evidence="3" id="KW-0560">Oxidoreductase</keyword>
<feature type="region of interest" description="Disordered" evidence="6">
    <location>
        <begin position="725"/>
        <end position="758"/>
    </location>
</feature>
<proteinExistence type="predicted"/>
<evidence type="ECO:0000256" key="4">
    <source>
        <dbReference type="ARBA" id="ARBA00023004"/>
    </source>
</evidence>
<dbReference type="AlphaFoldDB" id="A0A5M9JVP8"/>
<dbReference type="Pfam" id="PF12867">
    <property type="entry name" value="DinB_2"/>
    <property type="match status" value="1"/>
</dbReference>
<dbReference type="InterPro" id="IPR029063">
    <property type="entry name" value="SAM-dependent_MTases_sf"/>
</dbReference>
<comment type="caution">
    <text evidence="10">The sequence shown here is derived from an EMBL/GenBank/DDBJ whole genome shotgun (WGS) entry which is preliminary data.</text>
</comment>
<dbReference type="PANTHER" id="PTHR43397:SF1">
    <property type="entry name" value="ERGOTHIONEINE BIOSYNTHESIS PROTEIN 1"/>
    <property type="match status" value="1"/>
</dbReference>
<dbReference type="PANTHER" id="PTHR43397">
    <property type="entry name" value="ERGOTHIONEINE BIOSYNTHESIS PROTEIN 1"/>
    <property type="match status" value="1"/>
</dbReference>
<evidence type="ECO:0000313" key="11">
    <source>
        <dbReference type="Proteomes" id="UP000322873"/>
    </source>
</evidence>
<dbReference type="SUPFAM" id="SSF56436">
    <property type="entry name" value="C-type lectin-like"/>
    <property type="match status" value="1"/>
</dbReference>
<feature type="compositionally biased region" description="Low complexity" evidence="6">
    <location>
        <begin position="735"/>
        <end position="753"/>
    </location>
</feature>
<dbReference type="GO" id="GO:0008168">
    <property type="term" value="F:methyltransferase activity"/>
    <property type="evidence" value="ECO:0007669"/>
    <property type="project" value="UniProtKB-KW"/>
</dbReference>
<evidence type="ECO:0000259" key="7">
    <source>
        <dbReference type="Pfam" id="PF03781"/>
    </source>
</evidence>
<feature type="domain" description="Histidine-specific methyltransferase SAM-dependent" evidence="8">
    <location>
        <begin position="142"/>
        <end position="462"/>
    </location>
</feature>
<dbReference type="Gene3D" id="3.90.1580.10">
    <property type="entry name" value="paralog of FGE (formylglycine-generating enzyme)"/>
    <property type="match status" value="1"/>
</dbReference>
<evidence type="ECO:0000259" key="9">
    <source>
        <dbReference type="Pfam" id="PF12867"/>
    </source>
</evidence>
<dbReference type="InterPro" id="IPR042095">
    <property type="entry name" value="SUMF_sf"/>
</dbReference>
<dbReference type="InterPro" id="IPR024775">
    <property type="entry name" value="DinB-like"/>
</dbReference>
<keyword evidence="4" id="KW-0408">Iron</keyword>
<keyword evidence="1" id="KW-0489">Methyltransferase</keyword>
<dbReference type="InterPro" id="IPR016187">
    <property type="entry name" value="CTDL_fold"/>
</dbReference>
<evidence type="ECO:0000256" key="5">
    <source>
        <dbReference type="ARBA" id="ARBA00037882"/>
    </source>
</evidence>
<evidence type="ECO:0000256" key="1">
    <source>
        <dbReference type="ARBA" id="ARBA00022603"/>
    </source>
</evidence>
<organism evidence="10 11">
    <name type="scientific">Monilinia fructicola</name>
    <name type="common">Brown rot fungus</name>
    <name type="synonym">Ciboria fructicola</name>
    <dbReference type="NCBI Taxonomy" id="38448"/>
    <lineage>
        <taxon>Eukaryota</taxon>
        <taxon>Fungi</taxon>
        <taxon>Dikarya</taxon>
        <taxon>Ascomycota</taxon>
        <taxon>Pezizomycotina</taxon>
        <taxon>Leotiomycetes</taxon>
        <taxon>Helotiales</taxon>
        <taxon>Sclerotiniaceae</taxon>
        <taxon>Monilinia</taxon>
    </lineage>
</organism>
<evidence type="ECO:0008006" key="12">
    <source>
        <dbReference type="Google" id="ProtNLM"/>
    </source>
</evidence>
<dbReference type="InterPro" id="IPR051128">
    <property type="entry name" value="EgtD_Methyltrsf_superfamily"/>
</dbReference>
<gene>
    <name evidence="10" type="ORF">EYC84_000282</name>
</gene>
<accession>A0A5M9JVP8</accession>
<feature type="domain" description="Sulfatase-modifying factor enzyme-like" evidence="7">
    <location>
        <begin position="678"/>
        <end position="969"/>
    </location>
</feature>
<feature type="domain" description="DinB-like" evidence="9">
    <location>
        <begin position="501"/>
        <end position="622"/>
    </location>
</feature>
<evidence type="ECO:0000256" key="6">
    <source>
        <dbReference type="SAM" id="MobiDB-lite"/>
    </source>
</evidence>
<sequence>MGQLAVIVYFQSVAYSDIQDSSPFVTGSRSRCQIFVLENYISSLDHSSTKTIAATFTHKYLVSFKHWPSFGFVDITPVLQIHSISISFSTMATPHISNGAVEDISSAPSHVTKVTGVKSKSRHNSTHDIIDIRHDGAEIELKDEILASLRPHSGLKSLPTLLLYDERGLQIYEEITYLPEYYLTNAEIDVLERSAENIAASIPSNSMVVELGSGNLRKVSILLRALDAAGKTVDYYALDLSLRELQRTLEQVPEFKHVKCHGLHGTYDDGLAWLKLPENSSRPKCVLSMGSSIGLSLEPTLPAINLPRAGNFQRRDASSFLKSFAEVLGPSDMFLIAIDATSNPKKIYHAYNDEKGVTHRFILNGLVQANKILGENIFDVKDWTVIGEYVYDTQGGRHQAFYSPNRDIVVQDVLIKAGERVKVEVSLKYSPEETAKLFKDAGMREVQKWSASSDEYNIHLLTKSTMAFDTNPKVYASSTAPTFEDWKGLWSVWDTVTRKMIPNEELIEKPIKLRNACIFYLGHIPTFLDMQLNKVTKEALCEPSSYLAIFERGIDPDVDNPEQCHAHSKIPEEWPPLEEILSYQEKVREKVQRVYASSNIPRSLGRALWLGFEHEAMHLETLLYMLLQSDRTIPPTTAKPNFKEEARLAKFSRVPNEWFTIPEQEIIIGLDDPEDNSGPDNHFGWDNEKPPRKVVVQSFQAKGRPITNEELQYARYLEQTHKAKIPASWAQHPKTNGYTNGNSNGHSNGSTNGLDSPPLTKGYLEGKAVRTVYGLVPLEYALDWPVFASYDELSGCAAWMGGRIPTVEEVRSIYSHVDGLNVKKAERHLGKTVPAVNGHLINEGVEETPPSQTFQNGGGSQELFTTLEGANVAFKNWHPISVTAGGNKLAGQADMGGVWEWTSSPLSPHEGFEPMSLYPAYTADFFDGKHNIILGGSWATHPRIAGRKTFVNWYQRNYPYTWAGARLVRDLGGSQPLTTRTNQLHLDETLM</sequence>
<keyword evidence="11" id="KW-1185">Reference proteome</keyword>
<evidence type="ECO:0000259" key="8">
    <source>
        <dbReference type="Pfam" id="PF10017"/>
    </source>
</evidence>
<dbReference type="InterPro" id="IPR005532">
    <property type="entry name" value="SUMF_dom"/>
</dbReference>
<comment type="pathway">
    <text evidence="5">Amino-acid biosynthesis; ergothioneine biosynthesis.</text>
</comment>
<keyword evidence="2" id="KW-0808">Transferase</keyword>
<dbReference type="NCBIfam" id="TIGR03439">
    <property type="entry name" value="methyl_EasF"/>
    <property type="match status" value="1"/>
</dbReference>
<protein>
    <recommendedName>
        <fullName evidence="12">Sulfatase-modifying factor enzyme domain-containing protein</fullName>
    </recommendedName>
</protein>
<evidence type="ECO:0000256" key="2">
    <source>
        <dbReference type="ARBA" id="ARBA00022679"/>
    </source>
</evidence>
<dbReference type="InterPro" id="IPR019257">
    <property type="entry name" value="MeTrfase_dom"/>
</dbReference>
<dbReference type="VEuPathDB" id="FungiDB:MFRU_011g00550"/>
<dbReference type="EMBL" id="VICG01000006">
    <property type="protein sequence ID" value="KAA8570895.1"/>
    <property type="molecule type" value="Genomic_DNA"/>
</dbReference>
<dbReference type="Pfam" id="PF10017">
    <property type="entry name" value="Methyltransf_33"/>
    <property type="match status" value="1"/>
</dbReference>
<dbReference type="InterPro" id="IPR017805">
    <property type="entry name" value="SAM_MeTrfase_EasF-type_put"/>
</dbReference>
<dbReference type="Proteomes" id="UP000322873">
    <property type="component" value="Unassembled WGS sequence"/>
</dbReference>
<name>A0A5M9JVP8_MONFR</name>
<reference evidence="10 11" key="1">
    <citation type="submission" date="2019-06" db="EMBL/GenBank/DDBJ databases">
        <title>Genome Sequence of the Brown Rot Fungal Pathogen Monilinia fructicola.</title>
        <authorList>
            <person name="De Miccolis Angelini R.M."/>
            <person name="Landi L."/>
            <person name="Abate D."/>
            <person name="Pollastro S."/>
            <person name="Romanazzi G."/>
            <person name="Faretra F."/>
        </authorList>
    </citation>
    <scope>NUCLEOTIDE SEQUENCE [LARGE SCALE GENOMIC DNA]</scope>
    <source>
        <strain evidence="10 11">Mfrc123</strain>
    </source>
</reference>
<evidence type="ECO:0000256" key="3">
    <source>
        <dbReference type="ARBA" id="ARBA00023002"/>
    </source>
</evidence>
<dbReference type="GO" id="GO:0032259">
    <property type="term" value="P:methylation"/>
    <property type="evidence" value="ECO:0007669"/>
    <property type="project" value="UniProtKB-KW"/>
</dbReference>
<dbReference type="Pfam" id="PF03781">
    <property type="entry name" value="FGE-sulfatase"/>
    <property type="match status" value="1"/>
</dbReference>
<dbReference type="Gene3D" id="3.40.50.150">
    <property type="entry name" value="Vaccinia Virus protein VP39"/>
    <property type="match status" value="1"/>
</dbReference>
<evidence type="ECO:0000313" key="10">
    <source>
        <dbReference type="EMBL" id="KAA8570895.1"/>
    </source>
</evidence>